<organism evidence="4 5">
    <name type="scientific">Penicillium brasilianum</name>
    <dbReference type="NCBI Taxonomy" id="104259"/>
    <lineage>
        <taxon>Eukaryota</taxon>
        <taxon>Fungi</taxon>
        <taxon>Dikarya</taxon>
        <taxon>Ascomycota</taxon>
        <taxon>Pezizomycotina</taxon>
        <taxon>Eurotiomycetes</taxon>
        <taxon>Eurotiomycetidae</taxon>
        <taxon>Eurotiales</taxon>
        <taxon>Aspergillaceae</taxon>
        <taxon>Penicillium</taxon>
    </lineage>
</organism>
<dbReference type="InterPro" id="IPR032710">
    <property type="entry name" value="NTF2-like_dom_sf"/>
</dbReference>
<protein>
    <submittedName>
        <fullName evidence="4">Scytalone dehydratase</fullName>
    </submittedName>
</protein>
<evidence type="ECO:0000256" key="1">
    <source>
        <dbReference type="ARBA" id="ARBA00008584"/>
    </source>
</evidence>
<dbReference type="EMBL" id="LJBN01000167">
    <property type="protein sequence ID" value="OOQ85620.1"/>
    <property type="molecule type" value="Genomic_DNA"/>
</dbReference>
<dbReference type="Proteomes" id="UP000190744">
    <property type="component" value="Unassembled WGS sequence"/>
</dbReference>
<evidence type="ECO:0000259" key="3">
    <source>
        <dbReference type="Pfam" id="PF02982"/>
    </source>
</evidence>
<dbReference type="Gene3D" id="3.10.450.50">
    <property type="match status" value="1"/>
</dbReference>
<proteinExistence type="inferred from homology"/>
<reference evidence="5" key="1">
    <citation type="submission" date="2015-09" db="EMBL/GenBank/DDBJ databases">
        <authorList>
            <person name="Fill T.P."/>
            <person name="Baretta J.F."/>
            <person name="de Almeida L.G."/>
            <person name="Rocha M."/>
            <person name="de Souza D.H."/>
            <person name="Malavazi I."/>
            <person name="Cerdeira L.T."/>
            <person name="Hong H."/>
            <person name="Samborskyy M."/>
            <person name="de Vasconcelos A.T."/>
            <person name="Leadlay P."/>
            <person name="Rodrigues-Filho E."/>
        </authorList>
    </citation>
    <scope>NUCLEOTIDE SEQUENCE [LARGE SCALE GENOMIC DNA]</scope>
    <source>
        <strain evidence="5">LaBioMMi 136</strain>
    </source>
</reference>
<comment type="caution">
    <text evidence="4">The sequence shown here is derived from an EMBL/GenBank/DDBJ whole genome shotgun (WGS) entry which is preliminary data.</text>
</comment>
<name>A0A1S9RK03_PENBI</name>
<evidence type="ECO:0000256" key="2">
    <source>
        <dbReference type="ARBA" id="ARBA00023239"/>
    </source>
</evidence>
<accession>A0A1S9RK03</accession>
<evidence type="ECO:0000313" key="4">
    <source>
        <dbReference type="EMBL" id="OOQ85620.1"/>
    </source>
</evidence>
<evidence type="ECO:0000313" key="5">
    <source>
        <dbReference type="Proteomes" id="UP000190744"/>
    </source>
</evidence>
<keyword evidence="2" id="KW-0456">Lyase</keyword>
<feature type="domain" description="Scytalone dehydratase-like" evidence="3">
    <location>
        <begin position="12"/>
        <end position="164"/>
    </location>
</feature>
<dbReference type="GO" id="GO:0016829">
    <property type="term" value="F:lyase activity"/>
    <property type="evidence" value="ECO:0007669"/>
    <property type="project" value="UniProtKB-KW"/>
</dbReference>
<dbReference type="SUPFAM" id="SSF54427">
    <property type="entry name" value="NTF2-like"/>
    <property type="match status" value="1"/>
</dbReference>
<dbReference type="AlphaFoldDB" id="A0A1S9RK03"/>
<dbReference type="Pfam" id="PF02982">
    <property type="entry name" value="Scytalone_dh"/>
    <property type="match status" value="1"/>
</dbReference>
<sequence>MSFELYIPRGFKFDDYIAVVQTSRTFADGYDRKDRERLLSVTGREIHVDYRLISATIPNKTYKQIDFVNEFLSPEHLGRQTLLTQHLLGQPYFKSVSEDEIVVEWQQIASHGRWIQGSHPLKKQVDKTSDGKSYMEQKLSKINGDWKITGLKPSLLYEIGEFTELNDSNEGS</sequence>
<dbReference type="InterPro" id="IPR049884">
    <property type="entry name" value="Scytalone_dh"/>
</dbReference>
<gene>
    <name evidence="4" type="ORF">PEBR_25461</name>
</gene>
<comment type="similarity">
    <text evidence="1">Belongs to the scytalone dehydratase family.</text>
</comment>